<dbReference type="InterPro" id="IPR001647">
    <property type="entry name" value="HTH_TetR"/>
</dbReference>
<proteinExistence type="predicted"/>
<protein>
    <submittedName>
        <fullName evidence="4">TetR family transcriptional regulator</fullName>
    </submittedName>
</protein>
<dbReference type="Gene3D" id="1.10.357.10">
    <property type="entry name" value="Tetracycline Repressor, domain 2"/>
    <property type="match status" value="1"/>
</dbReference>
<name>A0A543IEL3_9ACTN</name>
<dbReference type="PANTHER" id="PTHR30055:SF153">
    <property type="entry name" value="HTH-TYPE TRANSCRIPTIONAL REPRESSOR RV3405C"/>
    <property type="match status" value="1"/>
</dbReference>
<sequence>MTSDDELTRDDELLRSLLTAGPESEPQTDRILDAALRSFETYGPRRTTMDDVARECGLGRATIYRRFPSKGDLVTGVLLREARRFFAELDQAVAALPTLEERLVEGFAVTLRISREQRLITRLMVVEPELFLPHATVKAGPLLAAARGYLAGRLRTAQRAGAAPPHVDPEVVAEILIRLTHSLMLTPDGHIPLDDEGARDFARRYLLPIISGERPSGAG</sequence>
<dbReference type="InterPro" id="IPR040611">
    <property type="entry name" value="AlkX_C"/>
</dbReference>
<dbReference type="PANTHER" id="PTHR30055">
    <property type="entry name" value="HTH-TYPE TRANSCRIPTIONAL REGULATOR RUTR"/>
    <property type="match status" value="1"/>
</dbReference>
<evidence type="ECO:0000313" key="5">
    <source>
        <dbReference type="Proteomes" id="UP000316706"/>
    </source>
</evidence>
<evidence type="ECO:0000256" key="1">
    <source>
        <dbReference type="ARBA" id="ARBA00023125"/>
    </source>
</evidence>
<comment type="caution">
    <text evidence="4">The sequence shown here is derived from an EMBL/GenBank/DDBJ whole genome shotgun (WGS) entry which is preliminary data.</text>
</comment>
<dbReference type="InterPro" id="IPR023772">
    <property type="entry name" value="DNA-bd_HTH_TetR-type_CS"/>
</dbReference>
<feature type="domain" description="HTH tetR-type" evidence="3">
    <location>
        <begin position="25"/>
        <end position="85"/>
    </location>
</feature>
<accession>A0A543IEL3</accession>
<organism evidence="4 5">
    <name type="scientific">Actinomadura hallensis</name>
    <dbReference type="NCBI Taxonomy" id="337895"/>
    <lineage>
        <taxon>Bacteria</taxon>
        <taxon>Bacillati</taxon>
        <taxon>Actinomycetota</taxon>
        <taxon>Actinomycetes</taxon>
        <taxon>Streptosporangiales</taxon>
        <taxon>Thermomonosporaceae</taxon>
        <taxon>Actinomadura</taxon>
    </lineage>
</organism>
<dbReference type="PROSITE" id="PS50977">
    <property type="entry name" value="HTH_TETR_2"/>
    <property type="match status" value="1"/>
</dbReference>
<dbReference type="SUPFAM" id="SSF48498">
    <property type="entry name" value="Tetracyclin repressor-like, C-terminal domain"/>
    <property type="match status" value="1"/>
</dbReference>
<dbReference type="Proteomes" id="UP000316706">
    <property type="component" value="Unassembled WGS sequence"/>
</dbReference>
<dbReference type="GO" id="GO:0003700">
    <property type="term" value="F:DNA-binding transcription factor activity"/>
    <property type="evidence" value="ECO:0007669"/>
    <property type="project" value="TreeGrafter"/>
</dbReference>
<dbReference type="GO" id="GO:0000976">
    <property type="term" value="F:transcription cis-regulatory region binding"/>
    <property type="evidence" value="ECO:0007669"/>
    <property type="project" value="TreeGrafter"/>
</dbReference>
<dbReference type="InterPro" id="IPR036271">
    <property type="entry name" value="Tet_transcr_reg_TetR-rel_C_sf"/>
</dbReference>
<dbReference type="InterPro" id="IPR009057">
    <property type="entry name" value="Homeodomain-like_sf"/>
</dbReference>
<dbReference type="Pfam" id="PF18556">
    <property type="entry name" value="TetR_C_35"/>
    <property type="match status" value="1"/>
</dbReference>
<evidence type="ECO:0000256" key="2">
    <source>
        <dbReference type="PROSITE-ProRule" id="PRU00335"/>
    </source>
</evidence>
<evidence type="ECO:0000259" key="3">
    <source>
        <dbReference type="PROSITE" id="PS50977"/>
    </source>
</evidence>
<gene>
    <name evidence="4" type="ORF">FHX41_2710</name>
</gene>
<dbReference type="EMBL" id="VFPO01000001">
    <property type="protein sequence ID" value="TQM69029.1"/>
    <property type="molecule type" value="Genomic_DNA"/>
</dbReference>
<keyword evidence="5" id="KW-1185">Reference proteome</keyword>
<dbReference type="OrthoDB" id="6077212at2"/>
<reference evidence="4 5" key="1">
    <citation type="submission" date="2019-06" db="EMBL/GenBank/DDBJ databases">
        <title>Sequencing the genomes of 1000 actinobacteria strains.</title>
        <authorList>
            <person name="Klenk H.-P."/>
        </authorList>
    </citation>
    <scope>NUCLEOTIDE SEQUENCE [LARGE SCALE GENOMIC DNA]</scope>
    <source>
        <strain evidence="4 5">DSM 45043</strain>
    </source>
</reference>
<dbReference type="Pfam" id="PF00440">
    <property type="entry name" value="TetR_N"/>
    <property type="match status" value="1"/>
</dbReference>
<dbReference type="AlphaFoldDB" id="A0A543IEL3"/>
<dbReference type="RefSeq" id="WP_141968848.1">
    <property type="nucleotide sequence ID" value="NZ_VFPO01000001.1"/>
</dbReference>
<feature type="DNA-binding region" description="H-T-H motif" evidence="2">
    <location>
        <begin position="48"/>
        <end position="67"/>
    </location>
</feature>
<dbReference type="PRINTS" id="PR00455">
    <property type="entry name" value="HTHTETR"/>
</dbReference>
<dbReference type="PROSITE" id="PS01081">
    <property type="entry name" value="HTH_TETR_1"/>
    <property type="match status" value="1"/>
</dbReference>
<dbReference type="SUPFAM" id="SSF46689">
    <property type="entry name" value="Homeodomain-like"/>
    <property type="match status" value="1"/>
</dbReference>
<evidence type="ECO:0000313" key="4">
    <source>
        <dbReference type="EMBL" id="TQM69029.1"/>
    </source>
</evidence>
<dbReference type="InterPro" id="IPR050109">
    <property type="entry name" value="HTH-type_TetR-like_transc_reg"/>
</dbReference>
<keyword evidence="1 2" id="KW-0238">DNA-binding</keyword>